<feature type="region of interest" description="Disordered" evidence="1">
    <location>
        <begin position="48"/>
        <end position="85"/>
    </location>
</feature>
<dbReference type="InterPro" id="IPR039182">
    <property type="entry name" value="Pop1"/>
</dbReference>
<evidence type="ECO:0000256" key="1">
    <source>
        <dbReference type="SAM" id="MobiDB-lite"/>
    </source>
</evidence>
<proteinExistence type="predicted"/>
<dbReference type="Proteomes" id="UP000194127">
    <property type="component" value="Unassembled WGS sequence"/>
</dbReference>
<dbReference type="OrthoDB" id="442863at2759"/>
<dbReference type="PANTHER" id="PTHR22731">
    <property type="entry name" value="RIBONUCLEASES P/MRP PROTEIN SUBUNIT POP1"/>
    <property type="match status" value="1"/>
</dbReference>
<dbReference type="RefSeq" id="XP_024334106.1">
    <property type="nucleotide sequence ID" value="XM_024487169.1"/>
</dbReference>
<dbReference type="GeneID" id="36332118"/>
<dbReference type="GO" id="GO:0000172">
    <property type="term" value="C:ribonuclease MRP complex"/>
    <property type="evidence" value="ECO:0007669"/>
    <property type="project" value="InterPro"/>
</dbReference>
<dbReference type="STRING" id="670580.A0A1X6MMB9"/>
<evidence type="ECO:0000259" key="3">
    <source>
        <dbReference type="Pfam" id="PF22770"/>
    </source>
</evidence>
<dbReference type="GO" id="GO:0005655">
    <property type="term" value="C:nucleolar ribonuclease P complex"/>
    <property type="evidence" value="ECO:0007669"/>
    <property type="project" value="InterPro"/>
</dbReference>
<gene>
    <name evidence="4" type="ORF">POSPLADRAFT_1157321</name>
</gene>
<evidence type="ECO:0000313" key="5">
    <source>
        <dbReference type="Proteomes" id="UP000194127"/>
    </source>
</evidence>
<dbReference type="Pfam" id="PF06978">
    <property type="entry name" value="POP1_N"/>
    <property type="match status" value="1"/>
</dbReference>
<reference evidence="4 5" key="1">
    <citation type="submission" date="2017-04" db="EMBL/GenBank/DDBJ databases">
        <title>Genome Sequence of the Model Brown-Rot Fungus Postia placenta SB12.</title>
        <authorList>
            <consortium name="DOE Joint Genome Institute"/>
            <person name="Gaskell J."/>
            <person name="Kersten P."/>
            <person name="Larrondo L.F."/>
            <person name="Canessa P."/>
            <person name="Martinez D."/>
            <person name="Hibbett D."/>
            <person name="Schmoll M."/>
            <person name="Kubicek C.P."/>
            <person name="Martinez A.T."/>
            <person name="Yadav J."/>
            <person name="Master E."/>
            <person name="Magnuson J.K."/>
            <person name="James T."/>
            <person name="Yaver D."/>
            <person name="Berka R."/>
            <person name="Labutti K."/>
            <person name="Lipzen A."/>
            <person name="Aerts A."/>
            <person name="Barry K."/>
            <person name="Henrissat B."/>
            <person name="Blanchette R."/>
            <person name="Grigoriev I."/>
            <person name="Cullen D."/>
        </authorList>
    </citation>
    <scope>NUCLEOTIDE SEQUENCE [LARGE SCALE GENOMIC DNA]</scope>
    <source>
        <strain evidence="4 5">MAD-698-R-SB12</strain>
    </source>
</reference>
<protein>
    <submittedName>
        <fullName evidence="4">Uncharacterized protein</fullName>
    </submittedName>
</protein>
<dbReference type="InterPro" id="IPR009723">
    <property type="entry name" value="Pop1_N"/>
</dbReference>
<feature type="domain" description="POP1 C-terminal" evidence="3">
    <location>
        <begin position="347"/>
        <end position="426"/>
    </location>
</feature>
<dbReference type="PANTHER" id="PTHR22731:SF3">
    <property type="entry name" value="RIBONUCLEASES P_MRP PROTEIN SUBUNIT POP1"/>
    <property type="match status" value="1"/>
</dbReference>
<feature type="domain" description="Pop1 N-terminal" evidence="2">
    <location>
        <begin position="12"/>
        <end position="38"/>
    </location>
</feature>
<sequence length="429" mass="47842">MTWLGQIFDLGDKTWLETHIWHAKRMKMENILTRILWRPTCPFNEDPVGSLFQKPSDAAQPASEEATSKRKRKGKKKASDQNVDSKWPPNRTVWIRVHPAVTSEVHVALRTAASFALDTLGKITGRPECKVDIADLRGGVNVFEIMGPKSSQVIKGALKPVQHKWRGDFNKFWQALDQVQTTGSLPRGMVIGFTVQDPRLDPWKADWEVVLGLEEPPSPETDFISAQRETPVPPTEQAAEKKVRPWLLRGAGVPAMLQNLSSMFNPGAGLLDFINQARVKRGLDPLKTGTRTDELWQSALITVRVILCGRGNPEDLAMIYALDDAEAKKWHDAEARRQQGATSLLDEGEDDTQSSTSLPAPKSIIGYVTTGHYSLARGTGHAVGAIPVRQLFELWQQAERLHTGSSWLVKIRDRGDNICRVARIEMLGD</sequence>
<name>A0A1X6MMB9_9APHY</name>
<evidence type="ECO:0000313" key="4">
    <source>
        <dbReference type="EMBL" id="OSX57312.1"/>
    </source>
</evidence>
<dbReference type="Pfam" id="PF22770">
    <property type="entry name" value="POP1_C"/>
    <property type="match status" value="1"/>
</dbReference>
<dbReference type="EMBL" id="KZ110609">
    <property type="protein sequence ID" value="OSX57312.1"/>
    <property type="molecule type" value="Genomic_DNA"/>
</dbReference>
<dbReference type="GO" id="GO:0001682">
    <property type="term" value="P:tRNA 5'-leader removal"/>
    <property type="evidence" value="ECO:0007669"/>
    <property type="project" value="InterPro"/>
</dbReference>
<accession>A0A1X6MMB9</accession>
<organism evidence="4 5">
    <name type="scientific">Postia placenta MAD-698-R-SB12</name>
    <dbReference type="NCBI Taxonomy" id="670580"/>
    <lineage>
        <taxon>Eukaryota</taxon>
        <taxon>Fungi</taxon>
        <taxon>Dikarya</taxon>
        <taxon>Basidiomycota</taxon>
        <taxon>Agaricomycotina</taxon>
        <taxon>Agaricomycetes</taxon>
        <taxon>Polyporales</taxon>
        <taxon>Adustoporiaceae</taxon>
        <taxon>Rhodonia</taxon>
    </lineage>
</organism>
<dbReference type="InterPro" id="IPR055079">
    <property type="entry name" value="POP1_C"/>
</dbReference>
<evidence type="ECO:0000259" key="2">
    <source>
        <dbReference type="Pfam" id="PF06978"/>
    </source>
</evidence>
<dbReference type="AlphaFoldDB" id="A0A1X6MMB9"/>
<keyword evidence="5" id="KW-1185">Reference proteome</keyword>